<reference evidence="2" key="1">
    <citation type="journal article" date="2023" name="G3 (Bethesda)">
        <title>Whole genome assemblies of Zophobas morio and Tenebrio molitor.</title>
        <authorList>
            <person name="Kaur S."/>
            <person name="Stinson S.A."/>
            <person name="diCenzo G.C."/>
        </authorList>
    </citation>
    <scope>NUCLEOTIDE SEQUENCE</scope>
    <source>
        <strain evidence="2">QUZm001</strain>
    </source>
</reference>
<evidence type="ECO:0000313" key="2">
    <source>
        <dbReference type="EMBL" id="KAJ3656065.1"/>
    </source>
</evidence>
<accession>A0AA38IHK3</accession>
<sequence>MEFSERWPDPSSEFSRVFPLPRDLGIPALVARLPTRTMPFPVQPNVDFPQGDSFCYPPRSPGFAALVDRIQIDSSTQLDSDLQRSRPNRKEHRRLGSLPLKCFPSTAPRRSSR</sequence>
<organism evidence="2 3">
    <name type="scientific">Zophobas morio</name>
    <dbReference type="NCBI Taxonomy" id="2755281"/>
    <lineage>
        <taxon>Eukaryota</taxon>
        <taxon>Metazoa</taxon>
        <taxon>Ecdysozoa</taxon>
        <taxon>Arthropoda</taxon>
        <taxon>Hexapoda</taxon>
        <taxon>Insecta</taxon>
        <taxon>Pterygota</taxon>
        <taxon>Neoptera</taxon>
        <taxon>Endopterygota</taxon>
        <taxon>Coleoptera</taxon>
        <taxon>Polyphaga</taxon>
        <taxon>Cucujiformia</taxon>
        <taxon>Tenebrionidae</taxon>
        <taxon>Zophobas</taxon>
    </lineage>
</organism>
<comment type="caution">
    <text evidence="2">The sequence shown here is derived from an EMBL/GenBank/DDBJ whole genome shotgun (WGS) entry which is preliminary data.</text>
</comment>
<keyword evidence="3" id="KW-1185">Reference proteome</keyword>
<protein>
    <submittedName>
        <fullName evidence="2">Uncharacterized protein</fullName>
    </submittedName>
</protein>
<name>A0AA38IHK3_9CUCU</name>
<dbReference type="EMBL" id="JALNTZ010000004">
    <property type="protein sequence ID" value="KAJ3656065.1"/>
    <property type="molecule type" value="Genomic_DNA"/>
</dbReference>
<feature type="compositionally biased region" description="Basic residues" evidence="1">
    <location>
        <begin position="86"/>
        <end position="95"/>
    </location>
</feature>
<dbReference type="AlphaFoldDB" id="A0AA38IHK3"/>
<evidence type="ECO:0000313" key="3">
    <source>
        <dbReference type="Proteomes" id="UP001168821"/>
    </source>
</evidence>
<proteinExistence type="predicted"/>
<dbReference type="Proteomes" id="UP001168821">
    <property type="component" value="Unassembled WGS sequence"/>
</dbReference>
<gene>
    <name evidence="2" type="ORF">Zmor_015167</name>
</gene>
<feature type="region of interest" description="Disordered" evidence="1">
    <location>
        <begin position="76"/>
        <end position="113"/>
    </location>
</feature>
<evidence type="ECO:0000256" key="1">
    <source>
        <dbReference type="SAM" id="MobiDB-lite"/>
    </source>
</evidence>